<keyword evidence="7 12" id="KW-0472">Membrane</keyword>
<dbReference type="InterPro" id="IPR018764">
    <property type="entry name" value="RskA_C"/>
</dbReference>
<evidence type="ECO:0000256" key="2">
    <source>
        <dbReference type="ARBA" id="ARBA00004236"/>
    </source>
</evidence>
<dbReference type="PANTHER" id="PTHR37461">
    <property type="entry name" value="ANTI-SIGMA-K FACTOR RSKA"/>
    <property type="match status" value="1"/>
</dbReference>
<reference evidence="14 15" key="1">
    <citation type="submission" date="2016-10" db="EMBL/GenBank/DDBJ databases">
        <authorList>
            <person name="de Groot N.N."/>
        </authorList>
    </citation>
    <scope>NUCLEOTIDE SEQUENCE [LARGE SCALE GENOMIC DNA]</scope>
    <source>
        <strain evidence="14 15">StLB037</strain>
    </source>
</reference>
<feature type="domain" description="Anti-sigma K factor RskA C-terminal" evidence="13">
    <location>
        <begin position="128"/>
        <end position="264"/>
    </location>
</feature>
<name>A0A1H0RLJ9_MICTS</name>
<evidence type="ECO:0000256" key="9">
    <source>
        <dbReference type="ARBA" id="ARBA00029829"/>
    </source>
</evidence>
<keyword evidence="3" id="KW-1003">Cell membrane</keyword>
<feature type="transmembrane region" description="Helical" evidence="12">
    <location>
        <begin position="124"/>
        <end position="149"/>
    </location>
</feature>
<evidence type="ECO:0000256" key="4">
    <source>
        <dbReference type="ARBA" id="ARBA00022692"/>
    </source>
</evidence>
<keyword evidence="4 12" id="KW-0812">Transmembrane</keyword>
<dbReference type="InterPro" id="IPR041916">
    <property type="entry name" value="Anti_sigma_zinc_sf"/>
</dbReference>
<evidence type="ECO:0000256" key="6">
    <source>
        <dbReference type="ARBA" id="ARBA00023015"/>
    </source>
</evidence>
<dbReference type="InterPro" id="IPR051474">
    <property type="entry name" value="Anti-sigma-K/W_factor"/>
</dbReference>
<evidence type="ECO:0000313" key="15">
    <source>
        <dbReference type="Proteomes" id="UP000186456"/>
    </source>
</evidence>
<evidence type="ECO:0000256" key="3">
    <source>
        <dbReference type="ARBA" id="ARBA00022475"/>
    </source>
</evidence>
<dbReference type="EMBL" id="FNJN01000007">
    <property type="protein sequence ID" value="SDP30335.1"/>
    <property type="molecule type" value="Genomic_DNA"/>
</dbReference>
<evidence type="ECO:0000256" key="11">
    <source>
        <dbReference type="SAM" id="MobiDB-lite"/>
    </source>
</evidence>
<organism evidence="14 15">
    <name type="scientific">Microbacterium testaceum (strain StLB037)</name>
    <dbReference type="NCBI Taxonomy" id="979556"/>
    <lineage>
        <taxon>Bacteria</taxon>
        <taxon>Bacillati</taxon>
        <taxon>Actinomycetota</taxon>
        <taxon>Actinomycetes</taxon>
        <taxon>Micrococcales</taxon>
        <taxon>Microbacteriaceae</taxon>
        <taxon>Microbacterium</taxon>
    </lineage>
</organism>
<dbReference type="RefSeq" id="WP_074696612.1">
    <property type="nucleotide sequence ID" value="NZ_FNJN01000007.1"/>
</dbReference>
<dbReference type="Gene3D" id="1.10.10.1320">
    <property type="entry name" value="Anti-sigma factor, zinc-finger domain"/>
    <property type="match status" value="1"/>
</dbReference>
<evidence type="ECO:0000259" key="13">
    <source>
        <dbReference type="Pfam" id="PF10099"/>
    </source>
</evidence>
<keyword evidence="5 12" id="KW-1133">Transmembrane helix</keyword>
<feature type="region of interest" description="Disordered" evidence="11">
    <location>
        <begin position="253"/>
        <end position="272"/>
    </location>
</feature>
<protein>
    <recommendedName>
        <fullName evidence="10">Regulator of SigK</fullName>
    </recommendedName>
    <alternativeName>
        <fullName evidence="9">Sigma-K anti-sigma factor RskA</fullName>
    </alternativeName>
</protein>
<dbReference type="AlphaFoldDB" id="A0A1H0RLJ9"/>
<evidence type="ECO:0000256" key="12">
    <source>
        <dbReference type="SAM" id="Phobius"/>
    </source>
</evidence>
<evidence type="ECO:0000256" key="5">
    <source>
        <dbReference type="ARBA" id="ARBA00022989"/>
    </source>
</evidence>
<evidence type="ECO:0000256" key="1">
    <source>
        <dbReference type="ARBA" id="ARBA00004167"/>
    </source>
</evidence>
<dbReference type="PANTHER" id="PTHR37461:SF1">
    <property type="entry name" value="ANTI-SIGMA-K FACTOR RSKA"/>
    <property type="match status" value="1"/>
</dbReference>
<evidence type="ECO:0000313" key="14">
    <source>
        <dbReference type="EMBL" id="SDP30335.1"/>
    </source>
</evidence>
<dbReference type="GO" id="GO:0006417">
    <property type="term" value="P:regulation of translation"/>
    <property type="evidence" value="ECO:0007669"/>
    <property type="project" value="TreeGrafter"/>
</dbReference>
<keyword evidence="6" id="KW-0805">Transcription regulation</keyword>
<dbReference type="Proteomes" id="UP000186456">
    <property type="component" value="Unassembled WGS sequence"/>
</dbReference>
<dbReference type="GO" id="GO:0016989">
    <property type="term" value="F:sigma factor antagonist activity"/>
    <property type="evidence" value="ECO:0007669"/>
    <property type="project" value="TreeGrafter"/>
</dbReference>
<evidence type="ECO:0000256" key="8">
    <source>
        <dbReference type="ARBA" id="ARBA00023163"/>
    </source>
</evidence>
<keyword evidence="8" id="KW-0804">Transcription</keyword>
<proteinExistence type="predicted"/>
<evidence type="ECO:0000256" key="7">
    <source>
        <dbReference type="ARBA" id="ARBA00023136"/>
    </source>
</evidence>
<gene>
    <name evidence="14" type="ORF">SAMN04487788_2904</name>
</gene>
<accession>A0A1H0RLJ9</accession>
<sequence>MNERDFADLAVGHALNALSEADERAYQEALAGNPNWDHHVRHAVDAVAAIGDSVEPVEPPPSVRASLFARISDLPQESAASASAAESVDDVEDFAAAGPAVTEPEREAVTVGASPGSGWGARRWFALAASFAAVLVLGFGAVTVSQLFAPPAAVVALQQIEDAPDAQSASATMPDGTVATAHWSPSSGKSVLVADGMPALPDGKTYELWFVRGENQIAIPAGIFEPDADGNATAQLSGEMHSGDVIAVTVEPAGGSPDGTPSSAPVLAVATA</sequence>
<dbReference type="GO" id="GO:0005886">
    <property type="term" value="C:plasma membrane"/>
    <property type="evidence" value="ECO:0007669"/>
    <property type="project" value="UniProtKB-SubCell"/>
</dbReference>
<dbReference type="Pfam" id="PF10099">
    <property type="entry name" value="RskA_C"/>
    <property type="match status" value="1"/>
</dbReference>
<comment type="subcellular location">
    <subcellularLocation>
        <location evidence="2">Cell membrane</location>
    </subcellularLocation>
    <subcellularLocation>
        <location evidence="1">Membrane</location>
        <topology evidence="1">Single-pass membrane protein</topology>
    </subcellularLocation>
</comment>
<evidence type="ECO:0000256" key="10">
    <source>
        <dbReference type="ARBA" id="ARBA00030803"/>
    </source>
</evidence>